<protein>
    <submittedName>
        <fullName evidence="3">DUF1566 domain-containing protein</fullName>
    </submittedName>
</protein>
<evidence type="ECO:0000259" key="2">
    <source>
        <dbReference type="Pfam" id="PF07603"/>
    </source>
</evidence>
<keyword evidence="1" id="KW-0732">Signal</keyword>
<evidence type="ECO:0000313" key="3">
    <source>
        <dbReference type="EMBL" id="MCF5631198.1"/>
    </source>
</evidence>
<accession>A0A9Q4A6K4</accession>
<name>A0A9Q4A6K4_PSESX</name>
<feature type="signal peptide" evidence="1">
    <location>
        <begin position="1"/>
        <end position="24"/>
    </location>
</feature>
<dbReference type="AlphaFoldDB" id="A0A9Q4A6K4"/>
<organism evidence="3 4">
    <name type="scientific">Pseudomonas syringae</name>
    <dbReference type="NCBI Taxonomy" id="317"/>
    <lineage>
        <taxon>Bacteria</taxon>
        <taxon>Pseudomonadati</taxon>
        <taxon>Pseudomonadota</taxon>
        <taxon>Gammaproteobacteria</taxon>
        <taxon>Pseudomonadales</taxon>
        <taxon>Pseudomonadaceae</taxon>
        <taxon>Pseudomonas</taxon>
    </lineage>
</organism>
<reference evidence="3" key="1">
    <citation type="submission" date="2019-11" db="EMBL/GenBank/DDBJ databases">
        <title>Epiphytic Pseudomonas syringae from cherry orchards.</title>
        <authorList>
            <person name="Hulin M.T."/>
        </authorList>
    </citation>
    <scope>NUCLEOTIDE SEQUENCE</scope>
    <source>
        <strain evidence="3">PA-2-5E</strain>
    </source>
</reference>
<dbReference type="EMBL" id="WKAE01000226">
    <property type="protein sequence ID" value="MCF5631198.1"/>
    <property type="molecule type" value="Genomic_DNA"/>
</dbReference>
<dbReference type="InterPro" id="IPR011460">
    <property type="entry name" value="Lcl_C"/>
</dbReference>
<feature type="chain" id="PRO_5040283951" evidence="1">
    <location>
        <begin position="25"/>
        <end position="373"/>
    </location>
</feature>
<evidence type="ECO:0000313" key="4">
    <source>
        <dbReference type="Proteomes" id="UP000814010"/>
    </source>
</evidence>
<dbReference type="PROSITE" id="PS51257">
    <property type="entry name" value="PROKAR_LIPOPROTEIN"/>
    <property type="match status" value="1"/>
</dbReference>
<feature type="domain" description="Lcl C-terminal" evidence="2">
    <location>
        <begin position="77"/>
        <end position="172"/>
    </location>
</feature>
<sequence length="373" mass="40623">MQMRLSWIVAAVLLGCAGPLPVLAQDSSAEETDLRAPGAQVPAAQEWWRTAEVDGKQLPVLTEPWFDTLRKAKAGHYDKATGILWSEPDRTKISPPVALNTAQNYCQRLDSRLPTRHEMDSIQDVRRVAPTIDLAVMTGAVSAPYWTMTPTRHEGTSNWVVNLSDGRAYEVNVAKSLANFFCVFDFRAPPPAVHYADQDLTVMDNATGLVWQKDTVTALDYHALADTCVGSTISGKQWRVPTWKELSSLLSAAYKAPYLDPLFRGETALVSSTPAVERGLNFRYVNFQTGTSGAAMLSATRCVEQALPKSVTSGRTFKGNVSISGPDPVLGARALQQLEAGMYAVIDGNLEITGVSSASIILPYLRKVTAISY</sequence>
<evidence type="ECO:0000256" key="1">
    <source>
        <dbReference type="SAM" id="SignalP"/>
    </source>
</evidence>
<feature type="domain" description="Lcl C-terminal" evidence="2">
    <location>
        <begin position="201"/>
        <end position="298"/>
    </location>
</feature>
<comment type="caution">
    <text evidence="3">The sequence shown here is derived from an EMBL/GenBank/DDBJ whole genome shotgun (WGS) entry which is preliminary data.</text>
</comment>
<dbReference type="Proteomes" id="UP000814010">
    <property type="component" value="Unassembled WGS sequence"/>
</dbReference>
<dbReference type="Pfam" id="PF07603">
    <property type="entry name" value="Lcl_C"/>
    <property type="match status" value="2"/>
</dbReference>
<proteinExistence type="predicted"/>
<gene>
    <name evidence="3" type="ORF">GIV53_18220</name>
</gene>